<dbReference type="PANTHER" id="PTHR42852">
    <property type="entry name" value="THIOL:DISULFIDE INTERCHANGE PROTEIN DSBE"/>
    <property type="match status" value="1"/>
</dbReference>
<dbReference type="GO" id="GO:0030313">
    <property type="term" value="C:cell envelope"/>
    <property type="evidence" value="ECO:0007669"/>
    <property type="project" value="UniProtKB-SubCell"/>
</dbReference>
<reference evidence="6 7" key="1">
    <citation type="submission" date="2018-05" db="EMBL/GenBank/DDBJ databases">
        <title>Genomic Encyclopedia of Type Strains, Phase IV (KMG-IV): sequencing the most valuable type-strain genomes for metagenomic binning, comparative biology and taxonomic classification.</title>
        <authorList>
            <person name="Goeker M."/>
        </authorList>
    </citation>
    <scope>NUCLEOTIDE SEQUENCE [LARGE SCALE GENOMIC DNA]</scope>
    <source>
        <strain evidence="6 7">DSM 22999</strain>
    </source>
</reference>
<keyword evidence="2" id="KW-0201">Cytochrome c-type biogenesis</keyword>
<dbReference type="AlphaFoldDB" id="A0A2U0TA71"/>
<dbReference type="GO" id="GO:0017004">
    <property type="term" value="P:cytochrome complex assembly"/>
    <property type="evidence" value="ECO:0007669"/>
    <property type="project" value="UniProtKB-KW"/>
</dbReference>
<dbReference type="Proteomes" id="UP000245909">
    <property type="component" value="Unassembled WGS sequence"/>
</dbReference>
<evidence type="ECO:0000313" key="7">
    <source>
        <dbReference type="Proteomes" id="UP000245909"/>
    </source>
</evidence>
<evidence type="ECO:0000259" key="5">
    <source>
        <dbReference type="PROSITE" id="PS51352"/>
    </source>
</evidence>
<dbReference type="PANTHER" id="PTHR42852:SF6">
    <property type="entry name" value="THIOL:DISULFIDE INTERCHANGE PROTEIN DSBE"/>
    <property type="match status" value="1"/>
</dbReference>
<feature type="domain" description="Thioredoxin" evidence="5">
    <location>
        <begin position="26"/>
        <end position="160"/>
    </location>
</feature>
<dbReference type="PROSITE" id="PS51352">
    <property type="entry name" value="THIOREDOXIN_2"/>
    <property type="match status" value="1"/>
</dbReference>
<dbReference type="InterPro" id="IPR036249">
    <property type="entry name" value="Thioredoxin-like_sf"/>
</dbReference>
<keyword evidence="6" id="KW-0413">Isomerase</keyword>
<dbReference type="EMBL" id="QENU01000003">
    <property type="protein sequence ID" value="PVX40447.1"/>
    <property type="molecule type" value="Genomic_DNA"/>
</dbReference>
<dbReference type="GO" id="GO:0016209">
    <property type="term" value="F:antioxidant activity"/>
    <property type="evidence" value="ECO:0007669"/>
    <property type="project" value="InterPro"/>
</dbReference>
<evidence type="ECO:0000256" key="4">
    <source>
        <dbReference type="ARBA" id="ARBA00023284"/>
    </source>
</evidence>
<dbReference type="Gene3D" id="3.40.30.10">
    <property type="entry name" value="Glutaredoxin"/>
    <property type="match status" value="1"/>
</dbReference>
<dbReference type="GO" id="GO:0016491">
    <property type="term" value="F:oxidoreductase activity"/>
    <property type="evidence" value="ECO:0007669"/>
    <property type="project" value="InterPro"/>
</dbReference>
<keyword evidence="3" id="KW-1015">Disulfide bond</keyword>
<proteinExistence type="predicted"/>
<dbReference type="InterPro" id="IPR000866">
    <property type="entry name" value="AhpC/TSA"/>
</dbReference>
<dbReference type="RefSeq" id="WP_116631327.1">
    <property type="nucleotide sequence ID" value="NZ_QENU01000003.1"/>
</dbReference>
<dbReference type="InterPro" id="IPR050553">
    <property type="entry name" value="Thioredoxin_ResA/DsbE_sf"/>
</dbReference>
<dbReference type="CDD" id="cd02966">
    <property type="entry name" value="TlpA_like_family"/>
    <property type="match status" value="1"/>
</dbReference>
<evidence type="ECO:0000256" key="2">
    <source>
        <dbReference type="ARBA" id="ARBA00022748"/>
    </source>
</evidence>
<dbReference type="Pfam" id="PF00578">
    <property type="entry name" value="AhpC-TSA"/>
    <property type="match status" value="1"/>
</dbReference>
<comment type="caution">
    <text evidence="6">The sequence shown here is derived from an EMBL/GenBank/DDBJ whole genome shotgun (WGS) entry which is preliminary data.</text>
</comment>
<gene>
    <name evidence="6" type="ORF">C8D76_10313</name>
</gene>
<dbReference type="OrthoDB" id="9788279at2"/>
<evidence type="ECO:0000313" key="6">
    <source>
        <dbReference type="EMBL" id="PVX40447.1"/>
    </source>
</evidence>
<keyword evidence="4" id="KW-0676">Redox-active center</keyword>
<organism evidence="6 7">
    <name type="scientific">Alitibacter langaaensis DSM 22999</name>
    <dbReference type="NCBI Taxonomy" id="1122935"/>
    <lineage>
        <taxon>Bacteria</taxon>
        <taxon>Pseudomonadati</taxon>
        <taxon>Pseudomonadota</taxon>
        <taxon>Gammaproteobacteria</taxon>
        <taxon>Pasteurellales</taxon>
        <taxon>Pasteurellaceae</taxon>
        <taxon>Alitibacter</taxon>
    </lineage>
</organism>
<sequence length="160" mass="17727">MQNKLKRAISAVIFSLILVACKEQTAEIGKPAPDFATFDLQGNKVELNQWQGKKLLVSFWSETCGVCVAELNELDKMAQAHPDQVQVIAINIDGENANTQAIVEKRKIRLPVLKDQLKMTGERYGVVGTPTSFVIDDNGNIQAKFEGLIPKDELQKIFNG</sequence>
<dbReference type="SUPFAM" id="SSF52833">
    <property type="entry name" value="Thioredoxin-like"/>
    <property type="match status" value="1"/>
</dbReference>
<comment type="subcellular location">
    <subcellularLocation>
        <location evidence="1">Cell envelope</location>
    </subcellularLocation>
</comment>
<dbReference type="InterPro" id="IPR013766">
    <property type="entry name" value="Thioredoxin_domain"/>
</dbReference>
<evidence type="ECO:0000256" key="1">
    <source>
        <dbReference type="ARBA" id="ARBA00004196"/>
    </source>
</evidence>
<accession>A0A2U0TA71</accession>
<evidence type="ECO:0000256" key="3">
    <source>
        <dbReference type="ARBA" id="ARBA00023157"/>
    </source>
</evidence>
<dbReference type="GO" id="GO:0016853">
    <property type="term" value="F:isomerase activity"/>
    <property type="evidence" value="ECO:0007669"/>
    <property type="project" value="UniProtKB-KW"/>
</dbReference>
<keyword evidence="7" id="KW-1185">Reference proteome</keyword>
<name>A0A2U0TA71_9PAST</name>
<protein>
    <submittedName>
        <fullName evidence="6">Thiol-disulfide isomerase/thioredoxin</fullName>
    </submittedName>
</protein>
<dbReference type="PROSITE" id="PS51257">
    <property type="entry name" value="PROKAR_LIPOPROTEIN"/>
    <property type="match status" value="1"/>
</dbReference>